<dbReference type="FunFam" id="3.30.230.10:FF:000037">
    <property type="entry name" value="L-arabinokinase"/>
    <property type="match status" value="1"/>
</dbReference>
<dbReference type="EMBL" id="BDDD01000313">
    <property type="protein sequence ID" value="GAV63654.1"/>
    <property type="molecule type" value="Genomic_DNA"/>
</dbReference>
<dbReference type="InterPro" id="IPR006204">
    <property type="entry name" value="GHMP_kinase_N_dom"/>
</dbReference>
<dbReference type="SUPFAM" id="SSF53756">
    <property type="entry name" value="UDP-Glycosyltransferase/glycogen phosphorylase"/>
    <property type="match status" value="1"/>
</dbReference>
<dbReference type="PANTHER" id="PTHR38134">
    <property type="entry name" value="SLR1395 PROTEIN"/>
    <property type="match status" value="1"/>
</dbReference>
<dbReference type="STRING" id="3775.A0A1Q3B716"/>
<dbReference type="InterPro" id="IPR036554">
    <property type="entry name" value="GHMP_kinase_C_sf"/>
</dbReference>
<protein>
    <submittedName>
        <fullName evidence="5">GHMP_kinases_N domain-containing protein/GalKase_gal_bdg domain-containing protein/Glyco_trans_1_3 domain-containing protein</fullName>
    </submittedName>
</protein>
<dbReference type="GO" id="GO:0005524">
    <property type="term" value="F:ATP binding"/>
    <property type="evidence" value="ECO:0007669"/>
    <property type="project" value="UniProtKB-KW"/>
</dbReference>
<accession>A0A1Q3B716</accession>
<feature type="domain" description="Galactokinase N-terminal" evidence="4">
    <location>
        <begin position="496"/>
        <end position="537"/>
    </location>
</feature>
<dbReference type="PANTHER" id="PTHR38134:SF2">
    <property type="entry name" value="GALACTOKINASE"/>
    <property type="match status" value="1"/>
</dbReference>
<dbReference type="GO" id="GO:0005975">
    <property type="term" value="P:carbohydrate metabolic process"/>
    <property type="evidence" value="ECO:0007669"/>
    <property type="project" value="UniProtKB-ARBA"/>
</dbReference>
<dbReference type="InParanoid" id="A0A1Q3B716"/>
<dbReference type="SUPFAM" id="SSF55060">
    <property type="entry name" value="GHMP Kinase, C-terminal domain"/>
    <property type="match status" value="1"/>
</dbReference>
<keyword evidence="2" id="KW-0067">ATP-binding</keyword>
<comment type="caution">
    <text evidence="5">The sequence shown here is derived from an EMBL/GenBank/DDBJ whole genome shotgun (WGS) entry which is preliminary data.</text>
</comment>
<dbReference type="Pfam" id="PF10509">
    <property type="entry name" value="GalKase_gal_bdg"/>
    <property type="match status" value="1"/>
</dbReference>
<dbReference type="Gene3D" id="3.30.70.890">
    <property type="entry name" value="GHMP kinase, C-terminal domain"/>
    <property type="match status" value="1"/>
</dbReference>
<evidence type="ECO:0000259" key="4">
    <source>
        <dbReference type="Pfam" id="PF10509"/>
    </source>
</evidence>
<dbReference type="Proteomes" id="UP000187406">
    <property type="component" value="Unassembled WGS sequence"/>
</dbReference>
<dbReference type="FunFam" id="3.30.70.890:FF:000008">
    <property type="entry name" value="L-arabinokinase"/>
    <property type="match status" value="1"/>
</dbReference>
<dbReference type="InterPro" id="IPR020568">
    <property type="entry name" value="Ribosomal_Su5_D2-typ_SF"/>
</dbReference>
<reference evidence="6" key="1">
    <citation type="submission" date="2016-04" db="EMBL/GenBank/DDBJ databases">
        <title>Cephalotus genome sequencing.</title>
        <authorList>
            <person name="Fukushima K."/>
            <person name="Hasebe M."/>
            <person name="Fang X."/>
        </authorList>
    </citation>
    <scope>NUCLEOTIDE SEQUENCE [LARGE SCALE GENOMIC DNA]</scope>
    <source>
        <strain evidence="6">cv. St1</strain>
    </source>
</reference>
<evidence type="ECO:0000259" key="3">
    <source>
        <dbReference type="Pfam" id="PF00288"/>
    </source>
</evidence>
<dbReference type="InterPro" id="IPR019539">
    <property type="entry name" value="GalKase_N"/>
</dbReference>
<evidence type="ECO:0000256" key="1">
    <source>
        <dbReference type="ARBA" id="ARBA00022741"/>
    </source>
</evidence>
<dbReference type="PIRSF" id="PIRSF036399">
    <property type="entry name" value="Gal_kin_glcsltr"/>
    <property type="match status" value="1"/>
</dbReference>
<proteinExistence type="predicted"/>
<dbReference type="FunCoup" id="A0A1Q3B716">
    <property type="interactions" value="1201"/>
</dbReference>
<dbReference type="Pfam" id="PF00288">
    <property type="entry name" value="GHMP_kinases_N"/>
    <property type="match status" value="1"/>
</dbReference>
<feature type="non-terminal residue" evidence="5">
    <location>
        <position position="984"/>
    </location>
</feature>
<dbReference type="FunFam" id="3.40.50.2000:FF:000114">
    <property type="entry name" value="GHMP kinase-like"/>
    <property type="match status" value="1"/>
</dbReference>
<evidence type="ECO:0000313" key="6">
    <source>
        <dbReference type="Proteomes" id="UP000187406"/>
    </source>
</evidence>
<evidence type="ECO:0000313" key="5">
    <source>
        <dbReference type="EMBL" id="GAV63654.1"/>
    </source>
</evidence>
<keyword evidence="5" id="KW-0808">Transferase</keyword>
<keyword evidence="5" id="KW-0418">Kinase</keyword>
<dbReference type="GO" id="GO:0016301">
    <property type="term" value="F:kinase activity"/>
    <property type="evidence" value="ECO:0007669"/>
    <property type="project" value="UniProtKB-KW"/>
</dbReference>
<dbReference type="InterPro" id="IPR014721">
    <property type="entry name" value="Ribsml_uS5_D2-typ_fold_subgr"/>
</dbReference>
<feature type="domain" description="GHMP kinase N-terminal" evidence="3">
    <location>
        <begin position="614"/>
        <end position="702"/>
    </location>
</feature>
<organism evidence="5 6">
    <name type="scientific">Cephalotus follicularis</name>
    <name type="common">Albany pitcher plant</name>
    <dbReference type="NCBI Taxonomy" id="3775"/>
    <lineage>
        <taxon>Eukaryota</taxon>
        <taxon>Viridiplantae</taxon>
        <taxon>Streptophyta</taxon>
        <taxon>Embryophyta</taxon>
        <taxon>Tracheophyta</taxon>
        <taxon>Spermatophyta</taxon>
        <taxon>Magnoliopsida</taxon>
        <taxon>eudicotyledons</taxon>
        <taxon>Gunneridae</taxon>
        <taxon>Pentapetalae</taxon>
        <taxon>rosids</taxon>
        <taxon>fabids</taxon>
        <taxon>Oxalidales</taxon>
        <taxon>Cephalotaceae</taxon>
        <taxon>Cephalotus</taxon>
    </lineage>
</organism>
<dbReference type="OrthoDB" id="1684102at2759"/>
<dbReference type="AlphaFoldDB" id="A0A1Q3B716"/>
<name>A0A1Q3B716_CEPFO</name>
<dbReference type="Gene3D" id="3.30.230.10">
    <property type="match status" value="1"/>
</dbReference>
<dbReference type="PRINTS" id="PR00959">
    <property type="entry name" value="MEVGALKINASE"/>
</dbReference>
<keyword evidence="1" id="KW-0547">Nucleotide-binding</keyword>
<gene>
    <name evidence="5" type="ORF">CFOL_v3_07172</name>
</gene>
<dbReference type="SUPFAM" id="SSF54211">
    <property type="entry name" value="Ribosomal protein S5 domain 2-like"/>
    <property type="match status" value="1"/>
</dbReference>
<dbReference type="InterPro" id="IPR053205">
    <property type="entry name" value="GHMP_kinase_L-arabinokinase"/>
</dbReference>
<sequence length="984" mass="108507">MRLENGREAESASRKHLIFAYYVTGHGFGHATRVVEVVRNLILAGHDVHVVTAAPDFVYTSEIQSPRLFLRKVLLDCGAVQADALTVDRLASLEKYSETAVVPRAAILETEIEWLNSIKADLVVSDVVPVACRAAADAGIRSVCVTNFSWDFIYAEYVMAAGHHHRSIVWQIAEDYSHCEFLIRLPGYCPMPAFRDAIDVPLVVRRLHKSRKEVRKELQIGDDVKLAILNFGGQPAGWKLKEEYLPPGWLCLVCGASENQELPPNFIKLAKDTYTPDVIAASDCMLGKIGYGTVSEALAYKLPFVFVRRDYFNEEPFLRNMLEYYQGGVEMIRRDLLIGHWKPYLERAISLKPCYECGINGGEVAAHILQETANGKNYASDKFSGARRLRDAIILGYQLQRSPGRDISIPEWYANAENELGISAGSPTVNMTERNTPIDSCAEDFEILHGDLQGLSDTMSFLKSLAELDATFDSTKNTEKRQMREHKAAAGLFNWEEEIFVARAPGRLDVMGGIADYSGSLVLQLPIREACHVAVQRNNPTKHRLWKHAQARQQARGQISTPVLQIVSYGSELSNRGPTFDMDLSDFLDGGQPMPYGKAKKYFAQDPAQKWAAYVAGTILVLMTELCVRFEDSISMLVSSAVPEGKGVSSSASAEVASMSAIAAAHGLSISPRDLALLCQKVENHIVGAPCGVMDQMTSACGEANKLLAMVCQPAEVIGLVDIPSHIRFWGIDSGIRHSVGGADYASVRIGAFMGQKIIKSVASAMLSKSVSNGIHSDELEDDRVEIFEDEALLNYLCNLSPHRYEGFYAKMLPESMLGETFLEKYSDHIDPVTILEHKCTYGVRAPTKHPIYENFRVKAFKALLTSANSDEQLAALGELLYQCHYSYSACGLGTDGTDRLVQLVQEMQHRNLSKSEDGTLFGAKITGGGSGGTVCVVGRNSLRSSQQILEIQQRYKGATGYLPFLFEGSSPGAGKFGYLKIRR</sequence>
<dbReference type="Gene3D" id="3.40.50.2000">
    <property type="entry name" value="Glycogen Phosphorylase B"/>
    <property type="match status" value="1"/>
</dbReference>
<evidence type="ECO:0000256" key="2">
    <source>
        <dbReference type="ARBA" id="ARBA00022840"/>
    </source>
</evidence>
<dbReference type="FunFam" id="3.40.50.2000:FF:000142">
    <property type="entry name" value="L-arabinokinase"/>
    <property type="match status" value="1"/>
</dbReference>
<dbReference type="InterPro" id="IPR012369">
    <property type="entry name" value="Galk_glycosyltransferase"/>
</dbReference>
<keyword evidence="6" id="KW-1185">Reference proteome</keyword>